<reference evidence="2" key="1">
    <citation type="submission" date="2021-03" db="EMBL/GenBank/DDBJ databases">
        <title>Revisited historic fungal species revealed as producer of novel bioactive compounds through whole genome sequencing and comparative genomics.</title>
        <authorList>
            <person name="Vignolle G.A."/>
            <person name="Hochenegger N."/>
            <person name="Mach R.L."/>
            <person name="Mach-Aigner A.R."/>
            <person name="Javad Rahimi M."/>
            <person name="Salim K.A."/>
            <person name="Chan C.M."/>
            <person name="Lim L.B.L."/>
            <person name="Cai F."/>
            <person name="Druzhinina I.S."/>
            <person name="U'Ren J.M."/>
            <person name="Derntl C."/>
        </authorList>
    </citation>
    <scope>NUCLEOTIDE SEQUENCE</scope>
    <source>
        <strain evidence="2">TUCIM 5799</strain>
    </source>
</reference>
<dbReference type="Proteomes" id="UP000829685">
    <property type="component" value="Unassembled WGS sequence"/>
</dbReference>
<evidence type="ECO:0000313" key="3">
    <source>
        <dbReference type="Proteomes" id="UP000829685"/>
    </source>
</evidence>
<dbReference type="OrthoDB" id="341259at2759"/>
<sequence length="370" mass="41992">MEALTALSVARSVIAFVNFGGKLVSNTRKLYRSANGMLSSAIDVEVLTMYLMTILHGLRRQLPEYRILSDSTSSNGWKRSLEDEALDDLYVRCVSIVQTLLDRLGRLKVEPRKESEEVGEPTTGRLKGLEVELPDDPATVQDPHGGNMLSKLRHKSTRAITGFDGTAADERPESRRFRKWDSFRKALESVWSKHEIDELAATLQDFRSEIEFRILVSFRYFSPFPLPFVSFPIYWLGLKYVQRIIERPRCPANRQVVTACSSTRLILDAFLTTRDPFSTELLVQAETLIKIQEAQNDWRVEAGRQKLERLTHGDLKPTGTLESPKGTNVSSIQASEIHPKDLGEPRRSHPQYTTRGLGTLVRPRNSSHIQ</sequence>
<feature type="compositionally biased region" description="Polar residues" evidence="1">
    <location>
        <begin position="325"/>
        <end position="334"/>
    </location>
</feature>
<feature type="compositionally biased region" description="Basic and acidic residues" evidence="1">
    <location>
        <begin position="337"/>
        <end position="347"/>
    </location>
</feature>
<organism evidence="2 3">
    <name type="scientific">Neoarthrinium moseri</name>
    <dbReference type="NCBI Taxonomy" id="1658444"/>
    <lineage>
        <taxon>Eukaryota</taxon>
        <taxon>Fungi</taxon>
        <taxon>Dikarya</taxon>
        <taxon>Ascomycota</taxon>
        <taxon>Pezizomycotina</taxon>
        <taxon>Sordariomycetes</taxon>
        <taxon>Xylariomycetidae</taxon>
        <taxon>Amphisphaeriales</taxon>
        <taxon>Apiosporaceae</taxon>
        <taxon>Neoarthrinium</taxon>
    </lineage>
</organism>
<protein>
    <submittedName>
        <fullName evidence="2">Uncharacterized protein</fullName>
    </submittedName>
</protein>
<dbReference type="EMBL" id="JAFIMR010000004">
    <property type="protein sequence ID" value="KAI1879359.1"/>
    <property type="molecule type" value="Genomic_DNA"/>
</dbReference>
<evidence type="ECO:0000256" key="1">
    <source>
        <dbReference type="SAM" id="MobiDB-lite"/>
    </source>
</evidence>
<name>A0A9Q0ASX0_9PEZI</name>
<comment type="caution">
    <text evidence="2">The sequence shown here is derived from an EMBL/GenBank/DDBJ whole genome shotgun (WGS) entry which is preliminary data.</text>
</comment>
<dbReference type="AlphaFoldDB" id="A0A9Q0ASX0"/>
<proteinExistence type="predicted"/>
<keyword evidence="3" id="KW-1185">Reference proteome</keyword>
<accession>A0A9Q0ASX0</accession>
<feature type="region of interest" description="Disordered" evidence="1">
    <location>
        <begin position="309"/>
        <end position="370"/>
    </location>
</feature>
<evidence type="ECO:0000313" key="2">
    <source>
        <dbReference type="EMBL" id="KAI1879359.1"/>
    </source>
</evidence>
<gene>
    <name evidence="2" type="ORF">JX265_002313</name>
</gene>